<keyword evidence="4" id="KW-1185">Reference proteome</keyword>
<dbReference type="PROSITE" id="PS50878">
    <property type="entry name" value="RT_POL"/>
    <property type="match status" value="1"/>
</dbReference>
<evidence type="ECO:0000259" key="2">
    <source>
        <dbReference type="PROSITE" id="PS50878"/>
    </source>
</evidence>
<gene>
    <name evidence="3" type="ORF">GRJ2_000225300</name>
</gene>
<organism evidence="3 4">
    <name type="scientific">Grus japonensis</name>
    <name type="common">Japanese crane</name>
    <name type="synonym">Red-crowned crane</name>
    <dbReference type="NCBI Taxonomy" id="30415"/>
    <lineage>
        <taxon>Eukaryota</taxon>
        <taxon>Metazoa</taxon>
        <taxon>Chordata</taxon>
        <taxon>Craniata</taxon>
        <taxon>Vertebrata</taxon>
        <taxon>Euteleostomi</taxon>
        <taxon>Archelosauria</taxon>
        <taxon>Archosauria</taxon>
        <taxon>Dinosauria</taxon>
        <taxon>Saurischia</taxon>
        <taxon>Theropoda</taxon>
        <taxon>Coelurosauria</taxon>
        <taxon>Aves</taxon>
        <taxon>Neognathae</taxon>
        <taxon>Neoaves</taxon>
        <taxon>Gruiformes</taxon>
        <taxon>Gruidae</taxon>
        <taxon>Grus</taxon>
    </lineage>
</organism>
<evidence type="ECO:0000256" key="1">
    <source>
        <dbReference type="SAM" id="MobiDB-lite"/>
    </source>
</evidence>
<dbReference type="Proteomes" id="UP001623348">
    <property type="component" value="Unassembled WGS sequence"/>
</dbReference>
<dbReference type="AlphaFoldDB" id="A0ABC9VXQ2"/>
<feature type="compositionally biased region" description="Polar residues" evidence="1">
    <location>
        <begin position="53"/>
        <end position="71"/>
    </location>
</feature>
<dbReference type="InterPro" id="IPR000477">
    <property type="entry name" value="RT_dom"/>
</dbReference>
<comment type="caution">
    <text evidence="3">The sequence shown here is derived from an EMBL/GenBank/DDBJ whole genome shotgun (WGS) entry which is preliminary data.</text>
</comment>
<reference evidence="3 4" key="1">
    <citation type="submission" date="2024-06" db="EMBL/GenBank/DDBJ databases">
        <title>The draft genome of Grus japonensis, version 3.</title>
        <authorList>
            <person name="Nabeshima K."/>
            <person name="Suzuki S."/>
            <person name="Onuma M."/>
        </authorList>
    </citation>
    <scope>NUCLEOTIDE SEQUENCE [LARGE SCALE GENOMIC DNA]</scope>
    <source>
        <strain evidence="3 4">451A</strain>
    </source>
</reference>
<protein>
    <submittedName>
        <fullName evidence="3">Mitochondrial enolase superfamily member 1</fullName>
    </submittedName>
</protein>
<proteinExistence type="predicted"/>
<name>A0ABC9VXQ2_GRUJA</name>
<dbReference type="Pfam" id="PF00078">
    <property type="entry name" value="RVT_1"/>
    <property type="match status" value="1"/>
</dbReference>
<feature type="region of interest" description="Disordered" evidence="1">
    <location>
        <begin position="50"/>
        <end position="73"/>
    </location>
</feature>
<evidence type="ECO:0000313" key="4">
    <source>
        <dbReference type="Proteomes" id="UP001623348"/>
    </source>
</evidence>
<accession>A0ABC9VXQ2</accession>
<sequence>MEAMSTWLLRRYRTGNQDSVPQQMKSLDELGTSLLLSTSGRISERPCSCKAFPTTSGQKSEPNPGRSSQHGYSKGKSCWTYLITFYDEMTGLVDEGRTVSIVYLDFRNGFETVSHKILIDKPMKYKLDEQTVRWIEKWLKGQALSGMKSSRRLVISGLPQGSILGPNLFDVFINDLMGQSVPSASLLMTPNQEKWLIWQRVMLSSRGTSTGWRNELTGTS</sequence>
<dbReference type="PANTHER" id="PTHR33332">
    <property type="entry name" value="REVERSE TRANSCRIPTASE DOMAIN-CONTAINING PROTEIN"/>
    <property type="match status" value="1"/>
</dbReference>
<dbReference type="EMBL" id="BAAFJT010000001">
    <property type="protein sequence ID" value="GAB0177600.1"/>
    <property type="molecule type" value="Genomic_DNA"/>
</dbReference>
<feature type="domain" description="Reverse transcriptase" evidence="2">
    <location>
        <begin position="1"/>
        <end position="220"/>
    </location>
</feature>
<evidence type="ECO:0000313" key="3">
    <source>
        <dbReference type="EMBL" id="GAB0177600.1"/>
    </source>
</evidence>